<feature type="compositionally biased region" description="Low complexity" evidence="6">
    <location>
        <begin position="396"/>
        <end position="405"/>
    </location>
</feature>
<feature type="compositionally biased region" description="Low complexity" evidence="6">
    <location>
        <begin position="370"/>
        <end position="388"/>
    </location>
</feature>
<accession>A0A6A7BUU6</accession>
<evidence type="ECO:0000313" key="8">
    <source>
        <dbReference type="Proteomes" id="UP000799421"/>
    </source>
</evidence>
<dbReference type="EMBL" id="MU006002">
    <property type="protein sequence ID" value="KAF2858852.1"/>
    <property type="molecule type" value="Genomic_DNA"/>
</dbReference>
<dbReference type="GO" id="GO:0045033">
    <property type="term" value="P:peroxisome inheritance"/>
    <property type="evidence" value="ECO:0007669"/>
    <property type="project" value="InterPro"/>
</dbReference>
<feature type="compositionally biased region" description="Polar residues" evidence="6">
    <location>
        <begin position="569"/>
        <end position="579"/>
    </location>
</feature>
<evidence type="ECO:0000256" key="2">
    <source>
        <dbReference type="ARBA" id="ARBA00004421"/>
    </source>
</evidence>
<feature type="compositionally biased region" description="Basic and acidic residues" evidence="6">
    <location>
        <begin position="230"/>
        <end position="242"/>
    </location>
</feature>
<feature type="compositionally biased region" description="Low complexity" evidence="6">
    <location>
        <begin position="464"/>
        <end position="486"/>
    </location>
</feature>
<feature type="region of interest" description="Disordered" evidence="6">
    <location>
        <begin position="209"/>
        <end position="536"/>
    </location>
</feature>
<organism evidence="7 8">
    <name type="scientific">Piedraia hortae CBS 480.64</name>
    <dbReference type="NCBI Taxonomy" id="1314780"/>
    <lineage>
        <taxon>Eukaryota</taxon>
        <taxon>Fungi</taxon>
        <taxon>Dikarya</taxon>
        <taxon>Ascomycota</taxon>
        <taxon>Pezizomycotina</taxon>
        <taxon>Dothideomycetes</taxon>
        <taxon>Dothideomycetidae</taxon>
        <taxon>Capnodiales</taxon>
        <taxon>Piedraiaceae</taxon>
        <taxon>Piedraia</taxon>
    </lineage>
</organism>
<dbReference type="Pfam" id="PF12634">
    <property type="entry name" value="Inp1"/>
    <property type="match status" value="1"/>
</dbReference>
<dbReference type="InterPro" id="IPR024758">
    <property type="entry name" value="Inp1"/>
</dbReference>
<keyword evidence="5" id="KW-0472">Membrane</keyword>
<dbReference type="Proteomes" id="UP000799421">
    <property type="component" value="Unassembled WGS sequence"/>
</dbReference>
<feature type="compositionally biased region" description="Polar residues" evidence="6">
    <location>
        <begin position="244"/>
        <end position="253"/>
    </location>
</feature>
<evidence type="ECO:0000256" key="4">
    <source>
        <dbReference type="ARBA" id="ARBA00021397"/>
    </source>
</evidence>
<dbReference type="AlphaFoldDB" id="A0A6A7BUU6"/>
<comment type="subcellular location">
    <subcellularLocation>
        <location evidence="2">Peroxisome membrane</location>
        <topology evidence="2">Peripheral membrane protein</topology>
    </subcellularLocation>
</comment>
<reference evidence="7" key="1">
    <citation type="journal article" date="2020" name="Stud. Mycol.">
        <title>101 Dothideomycetes genomes: a test case for predicting lifestyles and emergence of pathogens.</title>
        <authorList>
            <person name="Haridas S."/>
            <person name="Albert R."/>
            <person name="Binder M."/>
            <person name="Bloem J."/>
            <person name="Labutti K."/>
            <person name="Salamov A."/>
            <person name="Andreopoulos B."/>
            <person name="Baker S."/>
            <person name="Barry K."/>
            <person name="Bills G."/>
            <person name="Bluhm B."/>
            <person name="Cannon C."/>
            <person name="Castanera R."/>
            <person name="Culley D."/>
            <person name="Daum C."/>
            <person name="Ezra D."/>
            <person name="Gonzalez J."/>
            <person name="Henrissat B."/>
            <person name="Kuo A."/>
            <person name="Liang C."/>
            <person name="Lipzen A."/>
            <person name="Lutzoni F."/>
            <person name="Magnuson J."/>
            <person name="Mondo S."/>
            <person name="Nolan M."/>
            <person name="Ohm R."/>
            <person name="Pangilinan J."/>
            <person name="Park H.-J."/>
            <person name="Ramirez L."/>
            <person name="Alfaro M."/>
            <person name="Sun H."/>
            <person name="Tritt A."/>
            <person name="Yoshinaga Y."/>
            <person name="Zwiers L.-H."/>
            <person name="Turgeon B."/>
            <person name="Goodwin S."/>
            <person name="Spatafora J."/>
            <person name="Crous P."/>
            <person name="Grigoriev I."/>
        </authorList>
    </citation>
    <scope>NUCLEOTIDE SEQUENCE</scope>
    <source>
        <strain evidence="7">CBS 480.64</strain>
    </source>
</reference>
<dbReference type="OrthoDB" id="4097008at2759"/>
<evidence type="ECO:0000256" key="6">
    <source>
        <dbReference type="SAM" id="MobiDB-lite"/>
    </source>
</evidence>
<feature type="region of interest" description="Disordered" evidence="6">
    <location>
        <begin position="562"/>
        <end position="589"/>
    </location>
</feature>
<dbReference type="PRINTS" id="PR01217">
    <property type="entry name" value="PRICHEXTENSN"/>
</dbReference>
<feature type="compositionally biased region" description="Low complexity" evidence="6">
    <location>
        <begin position="412"/>
        <end position="425"/>
    </location>
</feature>
<comment type="similarity">
    <text evidence="3">Belongs to the INP1 family.</text>
</comment>
<evidence type="ECO:0000256" key="5">
    <source>
        <dbReference type="ARBA" id="ARBA00023136"/>
    </source>
</evidence>
<keyword evidence="8" id="KW-1185">Reference proteome</keyword>
<comment type="function">
    <text evidence="1">Required for peroxisome inheritance.</text>
</comment>
<name>A0A6A7BUU6_9PEZI</name>
<protein>
    <recommendedName>
        <fullName evidence="4">Inheritance of peroxisomes protein 1</fullName>
    </recommendedName>
</protein>
<gene>
    <name evidence="7" type="ORF">K470DRAFT_265772</name>
</gene>
<evidence type="ECO:0000313" key="7">
    <source>
        <dbReference type="EMBL" id="KAF2858852.1"/>
    </source>
</evidence>
<sequence>MSRTAPSTPGLRPPSLDRSFSQRRGSSFLPPTEAEVERKESLYTHQHAKVFQLVVPEVGHRSGLPWATTTDRTVAAGFLEIYRVKGMGTYLRSGSLLKPIMRRSQCWCVDGVSKFALKVLPNTFYRVELPGETEEDLERVEELKKTWDAVLSYEKTACPFARTFTVDVPEEDEVPFKRGRRVSHGPAKRWKLDREFSWTREDGEPYYGEMPVTPSRRSVTVPNTPALWGDPRRSPEPIHEDQEASITLPNGSSEDGGLGLYRTKAGDIPVLLSSSPNGHSSDIAGRISPAKSDKSIVADTHDKGEGLFCNHDSSRDAETTASDMEPSPLKSTGIQPTSPLQEKPLSPSPSPSRSPKELPESLSPSKKELSISSSPKANSSPPSTKKQSPSPPSTPPLQLSQASPSRDPPSPSKDSVFPSKGSPSPSKDPRRQYPSESKDSPLQPKNTSSPLKPSPSPAQTSSIPSKEPSTPSKDPSSPSKEPSPTKGKTDPYTQIQHRILARRSLGLTIPSHQPRKTPPSPTQLTTMSISRYAPSPVDDEGLLYCGLKRLCYLVGRVFGLGESEETHEQGSSVMMSKTNATRREEVQGK</sequence>
<feature type="region of interest" description="Disordered" evidence="6">
    <location>
        <begin position="1"/>
        <end position="31"/>
    </location>
</feature>
<evidence type="ECO:0000256" key="3">
    <source>
        <dbReference type="ARBA" id="ARBA00010707"/>
    </source>
</evidence>
<evidence type="ECO:0000256" key="1">
    <source>
        <dbReference type="ARBA" id="ARBA00003594"/>
    </source>
</evidence>
<proteinExistence type="inferred from homology"/>
<feature type="compositionally biased region" description="Basic and acidic residues" evidence="6">
    <location>
        <begin position="354"/>
        <end position="369"/>
    </location>
</feature>
<feature type="compositionally biased region" description="Basic and acidic residues" evidence="6">
    <location>
        <begin position="427"/>
        <end position="439"/>
    </location>
</feature>
<feature type="compositionally biased region" description="Polar residues" evidence="6">
    <location>
        <begin position="443"/>
        <end position="463"/>
    </location>
</feature>
<feature type="compositionally biased region" description="Basic and acidic residues" evidence="6">
    <location>
        <begin position="291"/>
        <end position="305"/>
    </location>
</feature>
<dbReference type="GO" id="GO:0005780">
    <property type="term" value="C:extrinsic component of intraperoxisomal membrane"/>
    <property type="evidence" value="ECO:0007669"/>
    <property type="project" value="InterPro"/>
</dbReference>